<dbReference type="Gene3D" id="3.40.50.620">
    <property type="entry name" value="HUPs"/>
    <property type="match status" value="1"/>
</dbReference>
<dbReference type="Pfam" id="PF00582">
    <property type="entry name" value="Usp"/>
    <property type="match status" value="1"/>
</dbReference>
<evidence type="ECO:0000313" key="4">
    <source>
        <dbReference type="Proteomes" id="UP001226762"/>
    </source>
</evidence>
<keyword evidence="4" id="KW-1185">Reference proteome</keyword>
<feature type="domain" description="UspA" evidence="2">
    <location>
        <begin position="1"/>
        <end position="140"/>
    </location>
</feature>
<dbReference type="InterPro" id="IPR006016">
    <property type="entry name" value="UspA"/>
</dbReference>
<dbReference type="InterPro" id="IPR006015">
    <property type="entry name" value="Universal_stress_UspA"/>
</dbReference>
<comment type="similarity">
    <text evidence="1">Belongs to the universal stress protein A family.</text>
</comment>
<evidence type="ECO:0000313" key="3">
    <source>
        <dbReference type="EMBL" id="MDQ2090229.1"/>
    </source>
</evidence>
<dbReference type="PRINTS" id="PR01438">
    <property type="entry name" value="UNVRSLSTRESS"/>
</dbReference>
<dbReference type="CDD" id="cd00293">
    <property type="entry name" value="USP-like"/>
    <property type="match status" value="1"/>
</dbReference>
<dbReference type="AlphaFoldDB" id="A0AAE4B5D3"/>
<dbReference type="Proteomes" id="UP001226762">
    <property type="component" value="Unassembled WGS sequence"/>
</dbReference>
<reference evidence="3" key="2">
    <citation type="submission" date="2023-02" db="EMBL/GenBank/DDBJ databases">
        <title>'Rhodoalgimonas zhirmunskyi' gen. nov., isolated from a red alga.</title>
        <authorList>
            <person name="Nedashkovskaya O.I."/>
            <person name="Otstavnykh N.Y."/>
            <person name="Bystritskaya E.P."/>
            <person name="Balabanova L.A."/>
            <person name="Isaeva M.P."/>
        </authorList>
    </citation>
    <scope>NUCLEOTIDE SEQUENCE</scope>
    <source>
        <strain evidence="3">KCTC 52189</strain>
    </source>
</reference>
<protein>
    <submittedName>
        <fullName evidence="3">Universal stress protein</fullName>
    </submittedName>
</protein>
<gene>
    <name evidence="3" type="ORF">NO357_10010</name>
</gene>
<name>A0AAE4B5D3_9RHOB</name>
<accession>A0AAE4B5D3</accession>
<comment type="caution">
    <text evidence="3">The sequence shown here is derived from an EMBL/GenBank/DDBJ whole genome shotgun (WGS) entry which is preliminary data.</text>
</comment>
<dbReference type="EMBL" id="JANHAX010000002">
    <property type="protein sequence ID" value="MDQ2090229.1"/>
    <property type="molecule type" value="Genomic_DNA"/>
</dbReference>
<dbReference type="RefSeq" id="WP_306735496.1">
    <property type="nucleotide sequence ID" value="NZ_JANHAX010000002.1"/>
</dbReference>
<proteinExistence type="inferred from homology"/>
<dbReference type="SUPFAM" id="SSF52402">
    <property type="entry name" value="Adenine nucleotide alpha hydrolases-like"/>
    <property type="match status" value="1"/>
</dbReference>
<dbReference type="InterPro" id="IPR014729">
    <property type="entry name" value="Rossmann-like_a/b/a_fold"/>
</dbReference>
<sequence length="140" mass="15305">MKTILVPIDLAHESGLQKTVDHAVALARMDGAELHALTVIPDYGMSLVGSFFPKNFSENAVKETTAALEAFVAAHFPADMDVTEHVRHGTIYEQIIEVANGLKADMIVMASHRPEMSDYLLGPNAARVVRHARQSVTVIR</sequence>
<dbReference type="PANTHER" id="PTHR46268:SF6">
    <property type="entry name" value="UNIVERSAL STRESS PROTEIN UP12"/>
    <property type="match status" value="1"/>
</dbReference>
<dbReference type="PANTHER" id="PTHR46268">
    <property type="entry name" value="STRESS RESPONSE PROTEIN NHAX"/>
    <property type="match status" value="1"/>
</dbReference>
<evidence type="ECO:0000259" key="2">
    <source>
        <dbReference type="Pfam" id="PF00582"/>
    </source>
</evidence>
<organism evidence="3 4">
    <name type="scientific">Marimonas arenosa</name>
    <dbReference type="NCBI Taxonomy" id="1795305"/>
    <lineage>
        <taxon>Bacteria</taxon>
        <taxon>Pseudomonadati</taxon>
        <taxon>Pseudomonadota</taxon>
        <taxon>Alphaproteobacteria</taxon>
        <taxon>Rhodobacterales</taxon>
        <taxon>Paracoccaceae</taxon>
        <taxon>Marimonas</taxon>
    </lineage>
</organism>
<reference evidence="3" key="1">
    <citation type="submission" date="2022-07" db="EMBL/GenBank/DDBJ databases">
        <authorList>
            <person name="Otstavnykh N."/>
            <person name="Isaeva M."/>
            <person name="Bystritskaya E."/>
        </authorList>
    </citation>
    <scope>NUCLEOTIDE SEQUENCE</scope>
    <source>
        <strain evidence="3">KCTC 52189</strain>
    </source>
</reference>
<evidence type="ECO:0000256" key="1">
    <source>
        <dbReference type="ARBA" id="ARBA00008791"/>
    </source>
</evidence>